<dbReference type="OrthoDB" id="24041at2"/>
<dbReference type="InterPro" id="IPR048764">
    <property type="entry name" value="PylC_N"/>
</dbReference>
<keyword evidence="3 4" id="KW-0067">ATP-binding</keyword>
<dbReference type="GO" id="GO:0005524">
    <property type="term" value="F:ATP binding"/>
    <property type="evidence" value="ECO:0007669"/>
    <property type="project" value="UniProtKB-UniRule"/>
</dbReference>
<dbReference type="PROSITE" id="PS50975">
    <property type="entry name" value="ATP_GRASP"/>
    <property type="match status" value="1"/>
</dbReference>
<dbReference type="GO" id="GO:0016874">
    <property type="term" value="F:ligase activity"/>
    <property type="evidence" value="ECO:0007669"/>
    <property type="project" value="UniProtKB-KW"/>
</dbReference>
<feature type="domain" description="ATP-grasp" evidence="5">
    <location>
        <begin position="118"/>
        <end position="289"/>
    </location>
</feature>
<evidence type="ECO:0000259" key="5">
    <source>
        <dbReference type="PROSITE" id="PS50975"/>
    </source>
</evidence>
<evidence type="ECO:0000256" key="1">
    <source>
        <dbReference type="ARBA" id="ARBA00022598"/>
    </source>
</evidence>
<organism evidence="6 7">
    <name type="scientific">Cellulomonas algicola</name>
    <dbReference type="NCBI Taxonomy" id="2071633"/>
    <lineage>
        <taxon>Bacteria</taxon>
        <taxon>Bacillati</taxon>
        <taxon>Actinomycetota</taxon>
        <taxon>Actinomycetes</taxon>
        <taxon>Micrococcales</taxon>
        <taxon>Cellulomonadaceae</taxon>
        <taxon>Cellulomonas</taxon>
    </lineage>
</organism>
<dbReference type="Proteomes" id="UP000288246">
    <property type="component" value="Unassembled WGS sequence"/>
</dbReference>
<gene>
    <name evidence="6" type="ORF">CTKZ_09090</name>
</gene>
<dbReference type="SUPFAM" id="SSF56059">
    <property type="entry name" value="Glutathione synthetase ATP-binding domain-like"/>
    <property type="match status" value="1"/>
</dbReference>
<dbReference type="EMBL" id="BHYL01000060">
    <property type="protein sequence ID" value="GCD19347.1"/>
    <property type="molecule type" value="Genomic_DNA"/>
</dbReference>
<dbReference type="PANTHER" id="PTHR43585:SF2">
    <property type="entry name" value="ATP-GRASP ENZYME FSQD"/>
    <property type="match status" value="1"/>
</dbReference>
<dbReference type="PANTHER" id="PTHR43585">
    <property type="entry name" value="FUMIPYRROLE BIOSYNTHESIS PROTEIN C"/>
    <property type="match status" value="1"/>
</dbReference>
<dbReference type="Pfam" id="PF21360">
    <property type="entry name" value="PylC-like_N"/>
    <property type="match status" value="1"/>
</dbReference>
<evidence type="ECO:0000256" key="2">
    <source>
        <dbReference type="ARBA" id="ARBA00022741"/>
    </source>
</evidence>
<dbReference type="InterPro" id="IPR011761">
    <property type="entry name" value="ATP-grasp"/>
</dbReference>
<dbReference type="Gene3D" id="3.40.50.20">
    <property type="match status" value="1"/>
</dbReference>
<dbReference type="SUPFAM" id="SSF51735">
    <property type="entry name" value="NAD(P)-binding Rossmann-fold domains"/>
    <property type="match status" value="1"/>
</dbReference>
<dbReference type="RefSeq" id="WP_124341882.1">
    <property type="nucleotide sequence ID" value="NZ_BHYL01000060.1"/>
</dbReference>
<dbReference type="Pfam" id="PF15632">
    <property type="entry name" value="ATPgrasp_Ter"/>
    <property type="match status" value="1"/>
</dbReference>
<protein>
    <submittedName>
        <fullName evidence="6">Carbamoyl phosphate synthase-like protein</fullName>
    </submittedName>
</protein>
<dbReference type="GO" id="GO:0046872">
    <property type="term" value="F:metal ion binding"/>
    <property type="evidence" value="ECO:0007669"/>
    <property type="project" value="InterPro"/>
</dbReference>
<sequence>MTRVLVTGAGGPAGVAVIRSLQARDDVEVYAADMDRWASAIYLVPPDRRRLVPAGRAPEFVDVVRAMCREDGIDVLYPTVDVELPRLAAARDDLAADGTLLASPTLDTIETCLDKLALARACARTVRVPRTELVGTPEATSGWDFPVIVKPRRGAGSRGVRTVFTAAELDAVHAEEDLLVQEMLPGDEYSVDVLAGPDGQVIAAVPRARLRVDSGVAVAGVTVRDDELVATASAVARAVGLTSVANVQLKRDADGTPALLEVNPRFPGAMPLTIAAGVDMPSLTLDAVLGRPVPERVDFAEIANVRYLEDVFLPVGEVLPAPGAAHVPTGADASGA</sequence>
<comment type="caution">
    <text evidence="6">The sequence shown here is derived from an EMBL/GenBank/DDBJ whole genome shotgun (WGS) entry which is preliminary data.</text>
</comment>
<dbReference type="Gene3D" id="3.30.470.20">
    <property type="entry name" value="ATP-grasp fold, B domain"/>
    <property type="match status" value="1"/>
</dbReference>
<accession>A0A401UXB9</accession>
<keyword evidence="2 4" id="KW-0547">Nucleotide-binding</keyword>
<evidence type="ECO:0000256" key="4">
    <source>
        <dbReference type="PROSITE-ProRule" id="PRU00409"/>
    </source>
</evidence>
<reference evidence="6 7" key="1">
    <citation type="submission" date="2018-11" db="EMBL/GenBank/DDBJ databases">
        <title>Draft genome sequence of Cellulomonas takizawaensis strain TKZ-21.</title>
        <authorList>
            <person name="Yamamura H."/>
            <person name="Hayashi T."/>
            <person name="Hamada M."/>
            <person name="Serisawa Y."/>
            <person name="Matsuyama K."/>
            <person name="Nakagawa Y."/>
            <person name="Otoguro M."/>
            <person name="Yanagida F."/>
            <person name="Hayakawa M."/>
        </authorList>
    </citation>
    <scope>NUCLEOTIDE SEQUENCE [LARGE SCALE GENOMIC DNA]</scope>
    <source>
        <strain evidence="6 7">TKZ-21</strain>
    </source>
</reference>
<dbReference type="Gene3D" id="3.30.1490.20">
    <property type="entry name" value="ATP-grasp fold, A domain"/>
    <property type="match status" value="1"/>
</dbReference>
<evidence type="ECO:0000313" key="6">
    <source>
        <dbReference type="EMBL" id="GCD19347.1"/>
    </source>
</evidence>
<dbReference type="AlphaFoldDB" id="A0A401UXB9"/>
<dbReference type="InterPro" id="IPR036291">
    <property type="entry name" value="NAD(P)-bd_dom_sf"/>
</dbReference>
<evidence type="ECO:0000256" key="3">
    <source>
        <dbReference type="ARBA" id="ARBA00022840"/>
    </source>
</evidence>
<dbReference type="InterPro" id="IPR013815">
    <property type="entry name" value="ATP_grasp_subdomain_1"/>
</dbReference>
<keyword evidence="1" id="KW-0436">Ligase</keyword>
<keyword evidence="7" id="KW-1185">Reference proteome</keyword>
<evidence type="ECO:0000313" key="7">
    <source>
        <dbReference type="Proteomes" id="UP000288246"/>
    </source>
</evidence>
<name>A0A401UXB9_9CELL</name>
<proteinExistence type="predicted"/>
<dbReference type="InterPro" id="IPR052032">
    <property type="entry name" value="ATP-dep_AA_Ligase"/>
</dbReference>